<keyword evidence="7" id="KW-1185">Reference proteome</keyword>
<protein>
    <recommendedName>
        <fullName evidence="4 5">Small ribosomal subunit protein uS2</fullName>
    </recommendedName>
</protein>
<dbReference type="InterPro" id="IPR018130">
    <property type="entry name" value="Ribosomal_uS2_CS"/>
</dbReference>
<dbReference type="Gene3D" id="1.10.287.610">
    <property type="entry name" value="Helix hairpin bin"/>
    <property type="match status" value="1"/>
</dbReference>
<dbReference type="PANTHER" id="PTHR12534:SF0">
    <property type="entry name" value="SMALL RIBOSOMAL SUBUNIT PROTEIN US2M"/>
    <property type="match status" value="1"/>
</dbReference>
<dbReference type="SUPFAM" id="SSF52313">
    <property type="entry name" value="Ribosomal protein S2"/>
    <property type="match status" value="1"/>
</dbReference>
<evidence type="ECO:0000256" key="2">
    <source>
        <dbReference type="ARBA" id="ARBA00022980"/>
    </source>
</evidence>
<dbReference type="Pfam" id="PF00318">
    <property type="entry name" value="Ribosomal_S2"/>
    <property type="match status" value="1"/>
</dbReference>
<dbReference type="Gene3D" id="3.40.50.10490">
    <property type="entry name" value="Glucose-6-phosphate isomerase like protein, domain 1"/>
    <property type="match status" value="1"/>
</dbReference>
<dbReference type="InterPro" id="IPR005706">
    <property type="entry name" value="Ribosomal_uS2_bac/mit/plastid"/>
</dbReference>
<reference evidence="7" key="1">
    <citation type="submission" date="2016-10" db="EMBL/GenBank/DDBJ databases">
        <authorList>
            <person name="Varghese N."/>
            <person name="Submissions S."/>
        </authorList>
    </citation>
    <scope>NUCLEOTIDE SEQUENCE [LARGE SCALE GENOMIC DNA]</scope>
    <source>
        <strain evidence="7">LMG 26416</strain>
    </source>
</reference>
<dbReference type="NCBIfam" id="TIGR01011">
    <property type="entry name" value="rpsB_bact"/>
    <property type="match status" value="1"/>
</dbReference>
<accession>A0A1H7NCI2</accession>
<dbReference type="PROSITE" id="PS00962">
    <property type="entry name" value="RIBOSOMAL_S2_1"/>
    <property type="match status" value="1"/>
</dbReference>
<evidence type="ECO:0000256" key="3">
    <source>
        <dbReference type="ARBA" id="ARBA00023274"/>
    </source>
</evidence>
<dbReference type="HAMAP" id="MF_00291_B">
    <property type="entry name" value="Ribosomal_uS2_B"/>
    <property type="match status" value="1"/>
</dbReference>
<keyword evidence="3 5" id="KW-0687">Ribonucleoprotein</keyword>
<dbReference type="InterPro" id="IPR001865">
    <property type="entry name" value="Ribosomal_uS2"/>
</dbReference>
<evidence type="ECO:0000256" key="4">
    <source>
        <dbReference type="ARBA" id="ARBA00035256"/>
    </source>
</evidence>
<dbReference type="GO" id="GO:0003735">
    <property type="term" value="F:structural constituent of ribosome"/>
    <property type="evidence" value="ECO:0007669"/>
    <property type="project" value="InterPro"/>
</dbReference>
<evidence type="ECO:0000313" key="7">
    <source>
        <dbReference type="Proteomes" id="UP000199120"/>
    </source>
</evidence>
<dbReference type="Proteomes" id="UP000199120">
    <property type="component" value="Unassembled WGS sequence"/>
</dbReference>
<name>A0A1H7NCI2_9BURK</name>
<keyword evidence="2 5" id="KW-0689">Ribosomal protein</keyword>
<dbReference type="InterPro" id="IPR023591">
    <property type="entry name" value="Ribosomal_uS2_flav_dom_sf"/>
</dbReference>
<dbReference type="RefSeq" id="WP_090543892.1">
    <property type="nucleotide sequence ID" value="NZ_FNSR01000001.1"/>
</dbReference>
<dbReference type="GO" id="GO:0022627">
    <property type="term" value="C:cytosolic small ribosomal subunit"/>
    <property type="evidence" value="ECO:0007669"/>
    <property type="project" value="TreeGrafter"/>
</dbReference>
<dbReference type="EMBL" id="FOAJ01000005">
    <property type="protein sequence ID" value="SEL21220.1"/>
    <property type="molecule type" value="Genomic_DNA"/>
</dbReference>
<dbReference type="PRINTS" id="PR00395">
    <property type="entry name" value="RIBOSOMALS2"/>
</dbReference>
<dbReference type="PANTHER" id="PTHR12534">
    <property type="entry name" value="30S RIBOSOMAL PROTEIN S2 PROKARYOTIC AND ORGANELLAR"/>
    <property type="match status" value="1"/>
</dbReference>
<dbReference type="STRING" id="416943.SAMN05445871_1666"/>
<dbReference type="OrthoDB" id="9808036at2"/>
<evidence type="ECO:0000313" key="6">
    <source>
        <dbReference type="EMBL" id="SEL21220.1"/>
    </source>
</evidence>
<dbReference type="GO" id="GO:0006412">
    <property type="term" value="P:translation"/>
    <property type="evidence" value="ECO:0007669"/>
    <property type="project" value="UniProtKB-UniRule"/>
</dbReference>
<evidence type="ECO:0000256" key="5">
    <source>
        <dbReference type="HAMAP-Rule" id="MF_00291"/>
    </source>
</evidence>
<organism evidence="6 7">
    <name type="scientific">Paraburkholderia caballeronis</name>
    <dbReference type="NCBI Taxonomy" id="416943"/>
    <lineage>
        <taxon>Bacteria</taxon>
        <taxon>Pseudomonadati</taxon>
        <taxon>Pseudomonadota</taxon>
        <taxon>Betaproteobacteria</taxon>
        <taxon>Burkholderiales</taxon>
        <taxon>Burkholderiaceae</taxon>
        <taxon>Paraburkholderia</taxon>
    </lineage>
</organism>
<comment type="similarity">
    <text evidence="1 5">Belongs to the universal ribosomal protein uS2 family.</text>
</comment>
<gene>
    <name evidence="5" type="primary">rpsB</name>
    <name evidence="6" type="ORF">SAMN05192542_105440</name>
</gene>
<evidence type="ECO:0000256" key="1">
    <source>
        <dbReference type="ARBA" id="ARBA00006242"/>
    </source>
</evidence>
<proteinExistence type="inferred from homology"/>
<dbReference type="CDD" id="cd01425">
    <property type="entry name" value="RPS2"/>
    <property type="match status" value="1"/>
</dbReference>
<dbReference type="AlphaFoldDB" id="A0A1H7NCI2"/>
<dbReference type="FunFam" id="1.10.287.610:FF:000001">
    <property type="entry name" value="30S ribosomal protein S2"/>
    <property type="match status" value="1"/>
</dbReference>
<sequence>MAVTMRQMLEAGVHFGHQTRFWNPKMAPFIFGHRNKIHIINLEKTLPMYNDALKYVRQLAANRGTILFVGTKRQSRDTIEAEAQRAGMPFVNARWLGGMLTNFKTLKVSIKRLKDMETAVEAGELEKMSKKEALLFEREIAKLQKSIGGVKDMGGIPDAIFVVDVGYHKIAVTEANKLGIPVIAVVDTNHSPEGIDYVIPGNDDASKAVALYAQGVADAILEGRANAVNDVVQAVRQNEGDDEFVEVNPEA</sequence>